<dbReference type="Proteomes" id="UP000234271">
    <property type="component" value="Chromosome"/>
</dbReference>
<organism evidence="2 3">
    <name type="scientific">Beggiatoa leptomitoformis</name>
    <dbReference type="NCBI Taxonomy" id="288004"/>
    <lineage>
        <taxon>Bacteria</taxon>
        <taxon>Pseudomonadati</taxon>
        <taxon>Pseudomonadota</taxon>
        <taxon>Gammaproteobacteria</taxon>
        <taxon>Thiotrichales</taxon>
        <taxon>Thiotrichaceae</taxon>
        <taxon>Beggiatoa</taxon>
    </lineage>
</organism>
<dbReference type="RefSeq" id="WP_062149469.1">
    <property type="nucleotide sequence ID" value="NZ_CP012373.2"/>
</dbReference>
<accession>A0A2N9YAQ8</accession>
<keyword evidence="1" id="KW-0472">Membrane</keyword>
<feature type="transmembrane region" description="Helical" evidence="1">
    <location>
        <begin position="249"/>
        <end position="269"/>
    </location>
</feature>
<proteinExistence type="predicted"/>
<evidence type="ECO:0008006" key="4">
    <source>
        <dbReference type="Google" id="ProtNLM"/>
    </source>
</evidence>
<dbReference type="STRING" id="288004.AL038_04200"/>
<feature type="transmembrane region" description="Helical" evidence="1">
    <location>
        <begin position="108"/>
        <end position="140"/>
    </location>
</feature>
<feature type="transmembrane region" description="Helical" evidence="1">
    <location>
        <begin position="197"/>
        <end position="214"/>
    </location>
</feature>
<feature type="transmembrane region" description="Helical" evidence="1">
    <location>
        <begin position="152"/>
        <end position="185"/>
    </location>
</feature>
<dbReference type="OrthoDB" id="176190at2"/>
<dbReference type="AlphaFoldDB" id="A0A2N9YAQ8"/>
<keyword evidence="1" id="KW-0812">Transmembrane</keyword>
<reference evidence="3" key="1">
    <citation type="submission" date="2016-12" db="EMBL/GenBank/DDBJ databases">
        <title>Complete Genome Sequence of Beggiatoa leptomitiformis D-401.</title>
        <authorList>
            <person name="Fomenkov A."/>
            <person name="Vincze T."/>
            <person name="Grabovich M."/>
            <person name="Anton B.P."/>
            <person name="Dubinina G."/>
            <person name="Orlova M."/>
            <person name="Belousova E."/>
            <person name="Roberts R.J."/>
        </authorList>
    </citation>
    <scope>NUCLEOTIDE SEQUENCE [LARGE SCALE GENOMIC DNA]</scope>
    <source>
        <strain evidence="3">D-401</strain>
    </source>
</reference>
<sequence length="643" mass="73754">MTKISFLGKFILFILLFLTYLNYGGLPASMALDPSWSQALGFALKNGFQQGKDIIFTYGLFGYFYHPTSSYDTDLYHIYMLWQLTIATIIAWFSIIRASQLTNYLDKILYLIILLIIPLFIYVLDSLYFFLILLLTSLIANPSLFYKHKLHISLIGFTLLFAAITATAKFTQFVAAGFAVIMITIIVGQQYGWKRSPLIPLVFISLSIMMWLMLGQDITNIKDFIANSFDVAHNYDDAMSIEGPPQETILASVILWLLIGIGIISAFLPTLNINRLCTFLAIGLVSFLAFKLGLVRHDQHSIIFFSLAALVPFLFDYSEKLHARLIVLFYLFRYTLIILAIAGLFLAIVPFNEKRGIAPLQVNNILIRLGEHITLNFQRLLLVGEIKKYYDNQNVYLRKMFDLPNTRQTIGNATVDIFSYEQGVLLLNQFNWHPRPVFQSYSTYTPNLLTINSNFYASNQAPAFILFKLQTIDNRLPLMDDIEAIKVILRDYHPLFTENGFLLLKHAPRPDKGARETFLLQQAVNLGEFIDISSLNNKQLLLTLEISKTITGELYSFFYKTSTVYLEIITTDNNKMLYRIIPQMMETGVIINPLILNEEDLMKWYSNMPLARIARLRILTTDKGMEQFNAKIVVKFSEYNVLP</sequence>
<keyword evidence="3" id="KW-1185">Reference proteome</keyword>
<dbReference type="KEGG" id="blep:AL038_04200"/>
<feature type="transmembrane region" description="Helical" evidence="1">
    <location>
        <begin position="276"/>
        <end position="294"/>
    </location>
</feature>
<gene>
    <name evidence="2" type="ORF">BLE401_01810</name>
</gene>
<evidence type="ECO:0000313" key="3">
    <source>
        <dbReference type="Proteomes" id="UP000234271"/>
    </source>
</evidence>
<feature type="transmembrane region" description="Helical" evidence="1">
    <location>
        <begin position="330"/>
        <end position="351"/>
    </location>
</feature>
<protein>
    <recommendedName>
        <fullName evidence="4">Glycosyltransferase RgtA/B/C/D-like domain-containing protein</fullName>
    </recommendedName>
</protein>
<keyword evidence="1" id="KW-1133">Transmembrane helix</keyword>
<dbReference type="EMBL" id="CP018889">
    <property type="protein sequence ID" value="AUI67553.1"/>
    <property type="molecule type" value="Genomic_DNA"/>
</dbReference>
<name>A0A2N9YAQ8_9GAMM</name>
<feature type="transmembrane region" description="Helical" evidence="1">
    <location>
        <begin position="76"/>
        <end position="96"/>
    </location>
</feature>
<evidence type="ECO:0000313" key="2">
    <source>
        <dbReference type="EMBL" id="AUI67553.1"/>
    </source>
</evidence>
<evidence type="ECO:0000256" key="1">
    <source>
        <dbReference type="SAM" id="Phobius"/>
    </source>
</evidence>